<proteinExistence type="predicted"/>
<dbReference type="Proteomes" id="UP000009223">
    <property type="component" value="Chromosome"/>
</dbReference>
<keyword evidence="2" id="KW-1185">Reference proteome</keyword>
<evidence type="ECO:0008006" key="3">
    <source>
        <dbReference type="Google" id="ProtNLM"/>
    </source>
</evidence>
<name>F5YGP7_TREPZ</name>
<dbReference type="OrthoDB" id="664884at2"/>
<dbReference type="AlphaFoldDB" id="F5YGP7"/>
<dbReference type="eggNOG" id="COG5550">
    <property type="taxonomic scope" value="Bacteria"/>
</dbReference>
<dbReference type="KEGG" id="tpi:TREPR_2529"/>
<dbReference type="SUPFAM" id="SSF50630">
    <property type="entry name" value="Acid proteases"/>
    <property type="match status" value="1"/>
</dbReference>
<evidence type="ECO:0000313" key="2">
    <source>
        <dbReference type="Proteomes" id="UP000009223"/>
    </source>
</evidence>
<dbReference type="CDD" id="cd00303">
    <property type="entry name" value="retropepsin_like"/>
    <property type="match status" value="1"/>
</dbReference>
<dbReference type="RefSeq" id="WP_015707681.1">
    <property type="nucleotide sequence ID" value="NC_015578.1"/>
</dbReference>
<evidence type="ECO:0000313" key="1">
    <source>
        <dbReference type="EMBL" id="AEF85181.1"/>
    </source>
</evidence>
<dbReference type="STRING" id="545694.TREPR_2529"/>
<sequence>MVGTVYELITLKNLGDITRCGDGLIKETEIRQMTVRCVVDTGAGTLVISEAVQKELGLRTEHLHESTLANGENVVCKIAETVRVYWKDRYMTCDPWVLPGASEVLLGAIPLENMDLMVDPKRLQLVGVHGDQPLGMIY</sequence>
<dbReference type="HOGENOM" id="CLU_153957_0_0_12"/>
<gene>
    <name evidence="1" type="ordered locus">TREPR_2529</name>
</gene>
<reference evidence="1 2" key="2">
    <citation type="journal article" date="2011" name="ISME J.">
        <title>RNA-seq reveals cooperative metabolic interactions between two termite-gut spirochete species in co-culture.</title>
        <authorList>
            <person name="Rosenthal A.Z."/>
            <person name="Matson E.G."/>
            <person name="Eldar A."/>
            <person name="Leadbetter J.R."/>
        </authorList>
    </citation>
    <scope>NUCLEOTIDE SEQUENCE [LARGE SCALE GENOMIC DNA]</scope>
    <source>
        <strain evidence="2">ATCC BAA-887 / DSM 12427 / ZAS-2</strain>
    </source>
</reference>
<dbReference type="InterPro" id="IPR021109">
    <property type="entry name" value="Peptidase_aspartic_dom_sf"/>
</dbReference>
<accession>F5YGP7</accession>
<dbReference type="Gene3D" id="2.40.70.10">
    <property type="entry name" value="Acid Proteases"/>
    <property type="match status" value="1"/>
</dbReference>
<protein>
    <recommendedName>
        <fullName evidence="3">Aspartyl protease</fullName>
    </recommendedName>
</protein>
<reference evidence="2" key="1">
    <citation type="submission" date="2009-12" db="EMBL/GenBank/DDBJ databases">
        <title>Complete sequence of Treponema primitia strain ZAS-2.</title>
        <authorList>
            <person name="Tetu S.G."/>
            <person name="Matson E."/>
            <person name="Ren Q."/>
            <person name="Seshadri R."/>
            <person name="Elbourne L."/>
            <person name="Hassan K.A."/>
            <person name="Durkin A."/>
            <person name="Radune D."/>
            <person name="Mohamoud Y."/>
            <person name="Shay R."/>
            <person name="Jin S."/>
            <person name="Zhang X."/>
            <person name="Lucey K."/>
            <person name="Ballor N.R."/>
            <person name="Ottesen E."/>
            <person name="Rosenthal R."/>
            <person name="Allen A."/>
            <person name="Leadbetter J.R."/>
            <person name="Paulsen I.T."/>
        </authorList>
    </citation>
    <scope>NUCLEOTIDE SEQUENCE [LARGE SCALE GENOMIC DNA]</scope>
    <source>
        <strain evidence="2">ATCC BAA-887 / DSM 12427 / ZAS-2</strain>
    </source>
</reference>
<dbReference type="Pfam" id="PF13650">
    <property type="entry name" value="Asp_protease_2"/>
    <property type="match status" value="1"/>
</dbReference>
<dbReference type="EMBL" id="CP001843">
    <property type="protein sequence ID" value="AEF85181.1"/>
    <property type="molecule type" value="Genomic_DNA"/>
</dbReference>
<organism evidence="1 2">
    <name type="scientific">Treponema primitia (strain ATCC BAA-887 / DSM 12427 / ZAS-2)</name>
    <dbReference type="NCBI Taxonomy" id="545694"/>
    <lineage>
        <taxon>Bacteria</taxon>
        <taxon>Pseudomonadati</taxon>
        <taxon>Spirochaetota</taxon>
        <taxon>Spirochaetia</taxon>
        <taxon>Spirochaetales</taxon>
        <taxon>Treponemataceae</taxon>
        <taxon>Treponema</taxon>
    </lineage>
</organism>